<dbReference type="AlphaFoldDB" id="A0A915IL39"/>
<organism evidence="1 2">
    <name type="scientific">Romanomermis culicivorax</name>
    <name type="common">Nematode worm</name>
    <dbReference type="NCBI Taxonomy" id="13658"/>
    <lineage>
        <taxon>Eukaryota</taxon>
        <taxon>Metazoa</taxon>
        <taxon>Ecdysozoa</taxon>
        <taxon>Nematoda</taxon>
        <taxon>Enoplea</taxon>
        <taxon>Dorylaimia</taxon>
        <taxon>Mermithida</taxon>
        <taxon>Mermithoidea</taxon>
        <taxon>Mermithidae</taxon>
        <taxon>Romanomermis</taxon>
    </lineage>
</organism>
<keyword evidence="1" id="KW-1185">Reference proteome</keyword>
<protein>
    <submittedName>
        <fullName evidence="2">Uncharacterized protein</fullName>
    </submittedName>
</protein>
<sequence>MINEAAGKGLVSSHWILAKKSSTKTASVIWMSFAVLERKCSIFIWLADKTVTYWKHLHIAQHDTDS</sequence>
<name>A0A915IL39_ROMCU</name>
<accession>A0A915IL39</accession>
<dbReference type="WBParaSite" id="nRc.2.0.1.t14133-RA">
    <property type="protein sequence ID" value="nRc.2.0.1.t14133-RA"/>
    <property type="gene ID" value="nRc.2.0.1.g14133"/>
</dbReference>
<proteinExistence type="predicted"/>
<evidence type="ECO:0000313" key="2">
    <source>
        <dbReference type="WBParaSite" id="nRc.2.0.1.t14133-RA"/>
    </source>
</evidence>
<evidence type="ECO:0000313" key="1">
    <source>
        <dbReference type="Proteomes" id="UP000887565"/>
    </source>
</evidence>
<dbReference type="Proteomes" id="UP000887565">
    <property type="component" value="Unplaced"/>
</dbReference>
<reference evidence="2" key="1">
    <citation type="submission" date="2022-11" db="UniProtKB">
        <authorList>
            <consortium name="WormBaseParasite"/>
        </authorList>
    </citation>
    <scope>IDENTIFICATION</scope>
</reference>